<comment type="caution">
    <text evidence="5">Lacks conserved residue(s) required for the propagation of feature annotation.</text>
</comment>
<keyword evidence="4 6" id="KW-0325">Glycoprotein</keyword>
<sequence>MTATCAQTHQSWPQLGDAGPSERDLALEHDGLLLASCVVPGRAGLSRAVPAGDQLQRNRGHRLPEQIAEFQRFAVFQKEMWRQATSFAWKNLTDPLVKRQFQKLAVLDDAFLPKDQYAEFFRISADMEDIYSQAKVDNLSFDPAIHPVHLQTLIHFSADLTRIFASSRNVEELKKYWVGWRDATGKKIRSQYVKFVELSNEAAQANGKSRDCPTSLTLTGPTGAGFNDRGEQWREPYESLTFKDDMAEQWEILRPFYLEMHAYVRMKLVKFYGEEVVKPDGPIPAHLLGTDVRGRHSKVRGQANSRLPGCTLCCPLELSLLPRIPPPECVNGAGNMWGESWNHLQGITRPFPDKQDVDITPEMVRRSVSEGSVQNVTAIQMFKISEDFFTSLGMKRMTPEFWHYSVLEKQEVEAMDCYTMAWNMWANDDFRLWHCTVPTQEDLVLVHHMMGNIQYYQHYANQIFPFQFGANPGFHEAIGEVLELSVVTPKHLHKIGFLDKVENDTETEINFLMSMALEKIAFLPFSYLIDLWRWDVFRGSVDNLNDRWWQLRLQYQGLCPPVRRSETDFDPGANNHVPGNTPLIRHFFSYILQFQLQDVLCREAGHLGPLHTCDIYGSHAAGDKLAGLLRLGSSMPWQDALAWMTGGSGKLDARPLLNYFAPLRRHIRDSLGNSTVGWTSADYNICP</sequence>
<reference evidence="8 9" key="1">
    <citation type="submission" date="2022-01" db="EMBL/GenBank/DDBJ databases">
        <title>A chromosomal length assembly of Cordylochernes scorpioides.</title>
        <authorList>
            <person name="Zeh D."/>
            <person name="Zeh J."/>
        </authorList>
    </citation>
    <scope>NUCLEOTIDE SEQUENCE [LARGE SCALE GENOMIC DNA]</scope>
    <source>
        <strain evidence="8">IN4F17</strain>
        <tissue evidence="8">Whole Body</tissue>
    </source>
</reference>
<organism evidence="8 9">
    <name type="scientific">Cordylochernes scorpioides</name>
    <dbReference type="NCBI Taxonomy" id="51811"/>
    <lineage>
        <taxon>Eukaryota</taxon>
        <taxon>Metazoa</taxon>
        <taxon>Ecdysozoa</taxon>
        <taxon>Arthropoda</taxon>
        <taxon>Chelicerata</taxon>
        <taxon>Arachnida</taxon>
        <taxon>Pseudoscorpiones</taxon>
        <taxon>Cheliferoidea</taxon>
        <taxon>Chernetidae</taxon>
        <taxon>Cordylochernes</taxon>
    </lineage>
</organism>
<feature type="disulfide bond" evidence="5">
    <location>
        <begin position="417"/>
        <end position="435"/>
    </location>
</feature>
<feature type="region of interest" description="Disordered" evidence="7">
    <location>
        <begin position="209"/>
        <end position="230"/>
    </location>
</feature>
<evidence type="ECO:0000313" key="9">
    <source>
        <dbReference type="Proteomes" id="UP001235939"/>
    </source>
</evidence>
<comment type="similarity">
    <text evidence="1 5 6">Belongs to the peptidase M2 family.</text>
</comment>
<evidence type="ECO:0000256" key="7">
    <source>
        <dbReference type="SAM" id="MobiDB-lite"/>
    </source>
</evidence>
<accession>A0ABY6L2Z4</accession>
<evidence type="ECO:0000313" key="8">
    <source>
        <dbReference type="EMBL" id="UYV73785.1"/>
    </source>
</evidence>
<keyword evidence="9" id="KW-1185">Reference proteome</keyword>
<feature type="region of interest" description="Disordered" evidence="7">
    <location>
        <begin position="1"/>
        <end position="20"/>
    </location>
</feature>
<evidence type="ECO:0000256" key="3">
    <source>
        <dbReference type="ARBA" id="ARBA00023157"/>
    </source>
</evidence>
<keyword evidence="6" id="KW-0121">Carboxypeptidase</keyword>
<proteinExistence type="inferred from homology"/>
<dbReference type="InterPro" id="IPR001548">
    <property type="entry name" value="Peptidase_M2"/>
</dbReference>
<dbReference type="PROSITE" id="PS52011">
    <property type="entry name" value="PEPTIDASE_M2"/>
    <property type="match status" value="1"/>
</dbReference>
<gene>
    <name evidence="8" type="ORF">LAZ67_11000908</name>
</gene>
<dbReference type="CDD" id="cd06461">
    <property type="entry name" value="M2_ACE"/>
    <property type="match status" value="1"/>
</dbReference>
<feature type="compositionally biased region" description="Polar residues" evidence="7">
    <location>
        <begin position="1"/>
        <end position="13"/>
    </location>
</feature>
<evidence type="ECO:0000256" key="5">
    <source>
        <dbReference type="PROSITE-ProRule" id="PRU01355"/>
    </source>
</evidence>
<dbReference type="EC" id="3.4.-.-" evidence="6"/>
<keyword evidence="6" id="KW-0862">Zinc</keyword>
<keyword evidence="6" id="KW-0645">Protease</keyword>
<dbReference type="PANTHER" id="PTHR10514:SF45">
    <property type="entry name" value="ANGIOTENSIN-CONVERTING ENZYME"/>
    <property type="match status" value="1"/>
</dbReference>
<comment type="cofactor">
    <cofactor evidence="6">
        <name>Zn(2+)</name>
        <dbReference type="ChEBI" id="CHEBI:29105"/>
    </cofactor>
    <text evidence="6">Binds 2 Zn(2+) ions per subunit.</text>
</comment>
<dbReference type="Proteomes" id="UP001235939">
    <property type="component" value="Chromosome 11"/>
</dbReference>
<keyword evidence="2" id="KW-0732">Signal</keyword>
<dbReference type="PRINTS" id="PR00791">
    <property type="entry name" value="PEPDIPTASEA"/>
</dbReference>
<evidence type="ECO:0000256" key="2">
    <source>
        <dbReference type="ARBA" id="ARBA00022729"/>
    </source>
</evidence>
<keyword evidence="6" id="KW-0482">Metalloprotease</keyword>
<dbReference type="SUPFAM" id="SSF55486">
    <property type="entry name" value="Metalloproteases ('zincins'), catalytic domain"/>
    <property type="match status" value="2"/>
</dbReference>
<keyword evidence="6" id="KW-0479">Metal-binding</keyword>
<dbReference type="PANTHER" id="PTHR10514">
    <property type="entry name" value="ANGIOTENSIN-CONVERTING ENZYME"/>
    <property type="match status" value="1"/>
</dbReference>
<keyword evidence="6" id="KW-0378">Hydrolase</keyword>
<dbReference type="Pfam" id="PF01401">
    <property type="entry name" value="Peptidase_M2"/>
    <property type="match status" value="2"/>
</dbReference>
<keyword evidence="3 5" id="KW-1015">Disulfide bond</keyword>
<feature type="compositionally biased region" description="Polar residues" evidence="7">
    <location>
        <begin position="209"/>
        <end position="220"/>
    </location>
</feature>
<evidence type="ECO:0000256" key="1">
    <source>
        <dbReference type="ARBA" id="ARBA00008139"/>
    </source>
</evidence>
<evidence type="ECO:0000256" key="4">
    <source>
        <dbReference type="ARBA" id="ARBA00023180"/>
    </source>
</evidence>
<evidence type="ECO:0000256" key="6">
    <source>
        <dbReference type="RuleBase" id="RU361144"/>
    </source>
</evidence>
<protein>
    <recommendedName>
        <fullName evidence="6">Angiotensin-converting enzyme</fullName>
        <ecNumber evidence="6">3.4.-.-</ecNumber>
    </recommendedName>
</protein>
<dbReference type="EMBL" id="CP092873">
    <property type="protein sequence ID" value="UYV73785.1"/>
    <property type="molecule type" value="Genomic_DNA"/>
</dbReference>
<name>A0ABY6L2Z4_9ARAC</name>